<dbReference type="NCBIfam" id="TIGR01560">
    <property type="entry name" value="put_DNA_pack"/>
    <property type="match status" value="1"/>
</dbReference>
<dbReference type="Gene3D" id="1.10.3230.30">
    <property type="entry name" value="Phage gp6-like head-tail connector protein"/>
    <property type="match status" value="1"/>
</dbReference>
<dbReference type="HOGENOM" id="CLU_085951_4_3_9"/>
<protein>
    <recommendedName>
        <fullName evidence="2">Phage gp6-like head-tail connector protein</fullName>
    </recommendedName>
</protein>
<sequence>MTLEEIKNYLRVDYTEDDIYLHELIEVSQIYIDDMVGEAYKEYEKAVKIANLLQKKIISDLYETKGINIEGTNNLKRDTIVGSILDKLALYGDTNE</sequence>
<proteinExistence type="predicted"/>
<dbReference type="EMBL" id="CP001056">
    <property type="protein sequence ID" value="ACD22995.1"/>
    <property type="molecule type" value="Genomic_DNA"/>
</dbReference>
<reference evidence="1" key="1">
    <citation type="submission" date="2009-06" db="EMBL/GenBank/DDBJ databases">
        <authorList>
            <consortium name="US DOE Joint Genome Institute (JGI-PGF)"/>
            <person name="Lucas S."/>
            <person name="Copeland A."/>
            <person name="Lapidus A."/>
            <person name="Glavina del Rio T."/>
            <person name="Dalin E."/>
            <person name="Tice H."/>
            <person name="Bruce D."/>
            <person name="Goodwin L."/>
            <person name="Pitluck S."/>
            <person name="Kyrpides N."/>
            <person name="Mavromatis K."/>
            <person name="Ivanova N."/>
            <person name="Saunders E."/>
            <person name="Brettin T."/>
            <person name="Detter J.C."/>
            <person name="Han C."/>
            <person name="Larimer F."/>
            <person name="Land M."/>
            <person name="Hauser L."/>
            <person name="Markowitz V."/>
            <person name="Cheng J.-F."/>
            <person name="Hugenholtz P."/>
            <person name="Woyke T."/>
            <person name="Wu D."/>
            <person name="Gronow S."/>
            <person name="Klenk H.-P."/>
            <person name="Eisen J.A."/>
        </authorList>
    </citation>
    <scope>NUCLEOTIDE SEQUENCE</scope>
    <source>
        <strain evidence="1">Eklund 17B</strain>
    </source>
</reference>
<dbReference type="InterPro" id="IPR006450">
    <property type="entry name" value="Phage_HK97_gp6-like"/>
</dbReference>
<dbReference type="AlphaFoldDB" id="B2TMG0"/>
<accession>U4PI73</accession>
<dbReference type="Pfam" id="PF05135">
    <property type="entry name" value="Phage_connect_1"/>
    <property type="match status" value="1"/>
</dbReference>
<evidence type="ECO:0000313" key="1">
    <source>
        <dbReference type="EMBL" id="ACD22995.1"/>
    </source>
</evidence>
<dbReference type="PATRIC" id="fig|935198.13.peg.898"/>
<dbReference type="KEGG" id="cbk:CLL_A0947"/>
<organism evidence="1">
    <name type="scientific">Clostridium botulinum (strain Eklund 17B / Type B)</name>
    <dbReference type="NCBI Taxonomy" id="935198"/>
    <lineage>
        <taxon>Bacteria</taxon>
        <taxon>Bacillati</taxon>
        <taxon>Bacillota</taxon>
        <taxon>Clostridia</taxon>
        <taxon>Eubacteriales</taxon>
        <taxon>Clostridiaceae</taxon>
        <taxon>Clostridium</taxon>
    </lineage>
</organism>
<gene>
    <name evidence="1" type="ordered locus">CLL_A0947</name>
</gene>
<name>B2TMG0_CLOBB</name>
<reference evidence="1" key="2">
    <citation type="submission" date="2009-08" db="EMBL/GenBank/DDBJ databases">
        <authorList>
            <person name="Shrivastava S."/>
            <person name="Brinkac L.M."/>
            <person name="Dodson R.J."/>
            <person name="Harkins D.M."/>
            <person name="Durkin A.S."/>
            <person name="Sutton G."/>
        </authorList>
    </citation>
    <scope>NUCLEOTIDE SEQUENCE</scope>
    <source>
        <strain evidence="1">Eklund 17B</strain>
    </source>
</reference>
<dbReference type="InterPro" id="IPR021146">
    <property type="entry name" value="Phage_gp6-like_head-tail"/>
</dbReference>
<accession>B2TMG0</accession>
<evidence type="ECO:0008006" key="2">
    <source>
        <dbReference type="Google" id="ProtNLM"/>
    </source>
</evidence>
<dbReference type="CDD" id="cd08054">
    <property type="entry name" value="gp6"/>
    <property type="match status" value="1"/>
</dbReference>